<dbReference type="InterPro" id="IPR022689">
    <property type="entry name" value="Iron_dep_repressor"/>
</dbReference>
<keyword evidence="9" id="KW-0804">Transcription</keyword>
<dbReference type="InterPro" id="IPR007167">
    <property type="entry name" value="Fe-transptr_FeoA-like"/>
</dbReference>
<dbReference type="FunFam" id="1.10.60.10:FF:000004">
    <property type="entry name" value="DtxR family transcriptional regulator"/>
    <property type="match status" value="1"/>
</dbReference>
<comment type="subcellular location">
    <subcellularLocation>
        <location evidence="1">Cytoplasm</location>
    </subcellularLocation>
</comment>
<evidence type="ECO:0000256" key="1">
    <source>
        <dbReference type="ARBA" id="ARBA00004496"/>
    </source>
</evidence>
<evidence type="ECO:0000256" key="11">
    <source>
        <dbReference type="ARBA" id="ARBA00032593"/>
    </source>
</evidence>
<keyword evidence="14" id="KW-1185">Reference proteome</keyword>
<comment type="similarity">
    <text evidence="2">Belongs to the DtxR/MntR family.</text>
</comment>
<dbReference type="PANTHER" id="PTHR33238">
    <property type="entry name" value="IRON (METAL) DEPENDENT REPRESSOR, DTXR FAMILY"/>
    <property type="match status" value="1"/>
</dbReference>
<gene>
    <name evidence="13" type="ORF">HMPREF9306_01306</name>
</gene>
<dbReference type="PATRIC" id="fig|883161.3.peg.1300"/>
<evidence type="ECO:0000256" key="6">
    <source>
        <dbReference type="ARBA" id="ARBA00023015"/>
    </source>
</evidence>
<keyword evidence="7" id="KW-0238">DNA-binding</keyword>
<dbReference type="GO" id="GO:0003700">
    <property type="term" value="F:DNA-binding transcription factor activity"/>
    <property type="evidence" value="ECO:0007669"/>
    <property type="project" value="InterPro"/>
</dbReference>
<name>S2WIY2_9ACTN</name>
<dbReference type="GO" id="GO:0003677">
    <property type="term" value="F:DNA binding"/>
    <property type="evidence" value="ECO:0007669"/>
    <property type="project" value="UniProtKB-KW"/>
</dbReference>
<keyword evidence="10" id="KW-0464">Manganese</keyword>
<evidence type="ECO:0000256" key="2">
    <source>
        <dbReference type="ARBA" id="ARBA00007871"/>
    </source>
</evidence>
<dbReference type="OrthoDB" id="9791355at2"/>
<dbReference type="Pfam" id="PF04023">
    <property type="entry name" value="FeoA"/>
    <property type="match status" value="1"/>
</dbReference>
<dbReference type="EMBL" id="AGZR01000008">
    <property type="protein sequence ID" value="EPD32607.1"/>
    <property type="molecule type" value="Genomic_DNA"/>
</dbReference>
<dbReference type="GO" id="GO:0005737">
    <property type="term" value="C:cytoplasm"/>
    <property type="evidence" value="ECO:0007669"/>
    <property type="project" value="UniProtKB-SubCell"/>
</dbReference>
<dbReference type="PROSITE" id="PS50944">
    <property type="entry name" value="HTH_DTXR"/>
    <property type="match status" value="1"/>
</dbReference>
<evidence type="ECO:0000256" key="5">
    <source>
        <dbReference type="ARBA" id="ARBA00022491"/>
    </source>
</evidence>
<proteinExistence type="inferred from homology"/>
<dbReference type="InterPro" id="IPR038157">
    <property type="entry name" value="FeoA_core_dom"/>
</dbReference>
<dbReference type="InterPro" id="IPR001367">
    <property type="entry name" value="Fe_dep_repressor"/>
</dbReference>
<evidence type="ECO:0000313" key="14">
    <source>
        <dbReference type="Proteomes" id="UP000014417"/>
    </source>
</evidence>
<evidence type="ECO:0000259" key="12">
    <source>
        <dbReference type="PROSITE" id="PS50944"/>
    </source>
</evidence>
<dbReference type="HOGENOM" id="CLU_069532_0_2_11"/>
<evidence type="ECO:0000256" key="7">
    <source>
        <dbReference type="ARBA" id="ARBA00023125"/>
    </source>
</evidence>
<comment type="caution">
    <text evidence="13">The sequence shown here is derived from an EMBL/GenBank/DDBJ whole genome shotgun (WGS) entry which is preliminary data.</text>
</comment>
<dbReference type="InterPro" id="IPR036388">
    <property type="entry name" value="WH-like_DNA-bd_sf"/>
</dbReference>
<keyword evidence="4" id="KW-0963">Cytoplasm</keyword>
<dbReference type="SMART" id="SM00899">
    <property type="entry name" value="FeoA"/>
    <property type="match status" value="1"/>
</dbReference>
<dbReference type="PANTHER" id="PTHR33238:SF11">
    <property type="entry name" value="TRANSCRIPTIONAL REGULATOR MNTR"/>
    <property type="match status" value="1"/>
</dbReference>
<reference evidence="13 14" key="1">
    <citation type="submission" date="2013-04" db="EMBL/GenBank/DDBJ databases">
        <title>The Genome Sequence of Propionimicrobium lymphophilum ACS-093-V-SCH5.</title>
        <authorList>
            <consortium name="The Broad Institute Genomics Platform"/>
            <person name="Earl A."/>
            <person name="Ward D."/>
            <person name="Feldgarden M."/>
            <person name="Gevers D."/>
            <person name="Saerens B."/>
            <person name="Vaneechoutte M."/>
            <person name="Walker B."/>
            <person name="Young S."/>
            <person name="Zeng Q."/>
            <person name="Gargeya S."/>
            <person name="Fitzgerald M."/>
            <person name="Haas B."/>
            <person name="Abouelleil A."/>
            <person name="Allen A.W."/>
            <person name="Alvarado L."/>
            <person name="Arachchi H.M."/>
            <person name="Berlin A.M."/>
            <person name="Chapman S.B."/>
            <person name="Gainer-Dewar J."/>
            <person name="Goldberg J."/>
            <person name="Griggs A."/>
            <person name="Gujja S."/>
            <person name="Hansen M."/>
            <person name="Howarth C."/>
            <person name="Imamovic A."/>
            <person name="Ireland A."/>
            <person name="Larimer J."/>
            <person name="McCowan C."/>
            <person name="Murphy C."/>
            <person name="Pearson M."/>
            <person name="Poon T.W."/>
            <person name="Priest M."/>
            <person name="Roberts A."/>
            <person name="Saif S."/>
            <person name="Shea T."/>
            <person name="Sisk P."/>
            <person name="Sykes S."/>
            <person name="Wortman J."/>
            <person name="Nusbaum C."/>
            <person name="Birren B."/>
        </authorList>
    </citation>
    <scope>NUCLEOTIDE SEQUENCE [LARGE SCALE GENOMIC DNA]</scope>
    <source>
        <strain evidence="13 14">ACS-093-V-SCH5</strain>
    </source>
</reference>
<dbReference type="Gene3D" id="1.10.10.10">
    <property type="entry name" value="Winged helix-like DNA-binding domain superfamily/Winged helix DNA-binding domain"/>
    <property type="match status" value="1"/>
</dbReference>
<evidence type="ECO:0000256" key="4">
    <source>
        <dbReference type="ARBA" id="ARBA00022490"/>
    </source>
</evidence>
<dbReference type="STRING" id="883161.HMPREF9306_01306"/>
<dbReference type="Pfam" id="PF02742">
    <property type="entry name" value="Fe_dep_repr_C"/>
    <property type="match status" value="1"/>
</dbReference>
<dbReference type="SMART" id="SM00529">
    <property type="entry name" value="HTH_DTXR"/>
    <property type="match status" value="1"/>
</dbReference>
<organism evidence="13 14">
    <name type="scientific">Propionimicrobium lymphophilum ACS-093-V-SCH5</name>
    <dbReference type="NCBI Taxonomy" id="883161"/>
    <lineage>
        <taxon>Bacteria</taxon>
        <taxon>Bacillati</taxon>
        <taxon>Actinomycetota</taxon>
        <taxon>Actinomycetes</taxon>
        <taxon>Propionibacteriales</taxon>
        <taxon>Propionibacteriaceae</taxon>
        <taxon>Propionimicrobium</taxon>
    </lineage>
</organism>
<dbReference type="GO" id="GO:0046983">
    <property type="term" value="F:protein dimerization activity"/>
    <property type="evidence" value="ECO:0007669"/>
    <property type="project" value="InterPro"/>
</dbReference>
<dbReference type="Gene3D" id="1.10.60.10">
    <property type="entry name" value="Iron dependent repressor, metal binding and dimerisation domain"/>
    <property type="match status" value="1"/>
</dbReference>
<dbReference type="InterPro" id="IPR022687">
    <property type="entry name" value="HTH_DTXR"/>
</dbReference>
<evidence type="ECO:0000256" key="3">
    <source>
        <dbReference type="ARBA" id="ARBA00011738"/>
    </source>
</evidence>
<dbReference type="AlphaFoldDB" id="S2WIY2"/>
<dbReference type="InterPro" id="IPR036390">
    <property type="entry name" value="WH_DNA-bd_sf"/>
</dbReference>
<evidence type="ECO:0000313" key="13">
    <source>
        <dbReference type="EMBL" id="EPD32607.1"/>
    </source>
</evidence>
<dbReference type="SUPFAM" id="SSF47979">
    <property type="entry name" value="Iron-dependent repressor protein, dimerization domain"/>
    <property type="match status" value="1"/>
</dbReference>
<keyword evidence="5" id="KW-0678">Repressor</keyword>
<dbReference type="InterPro" id="IPR036421">
    <property type="entry name" value="Fe_dep_repressor_sf"/>
</dbReference>
<evidence type="ECO:0000256" key="9">
    <source>
        <dbReference type="ARBA" id="ARBA00023163"/>
    </source>
</evidence>
<comment type="subunit">
    <text evidence="3">Homodimer.</text>
</comment>
<dbReference type="GO" id="GO:0045892">
    <property type="term" value="P:negative regulation of DNA-templated transcription"/>
    <property type="evidence" value="ECO:0007669"/>
    <property type="project" value="TreeGrafter"/>
</dbReference>
<dbReference type="GO" id="GO:0046914">
    <property type="term" value="F:transition metal ion binding"/>
    <property type="evidence" value="ECO:0007669"/>
    <property type="project" value="InterPro"/>
</dbReference>
<evidence type="ECO:0000256" key="8">
    <source>
        <dbReference type="ARBA" id="ARBA00023159"/>
    </source>
</evidence>
<protein>
    <recommendedName>
        <fullName evidence="11">Manganese transport regulator</fullName>
    </recommendedName>
</protein>
<dbReference type="InterPro" id="IPR050536">
    <property type="entry name" value="DtxR_MntR_Metal-Reg"/>
</dbReference>
<dbReference type="Pfam" id="PF01325">
    <property type="entry name" value="Fe_dep_repress"/>
    <property type="match status" value="1"/>
</dbReference>
<accession>S2WIY2</accession>
<dbReference type="Proteomes" id="UP000014417">
    <property type="component" value="Unassembled WGS sequence"/>
</dbReference>
<dbReference type="Gene3D" id="2.30.30.90">
    <property type="match status" value="1"/>
</dbReference>
<sequence length="223" mass="24865">MSVSELTVATQDYLKAIWSLQEWTDKPVTLTALSRRVAVAKSTASDAIKKLAEAGLVAHNPYGAIELTNEGTKNALAMVRRHRILELYLVEELGYQWDQVDAEAEKLEHAVSDFLIEKMDEKLGHPTRDPHGDPIPSSTGKINKPDALPLCEAKTGSYRVERISDFDPGLLRYLDSNGIDVLSSFELLETNPYSGSFDLLFKDGRKVELSEKAANYLWVSKIN</sequence>
<keyword evidence="6" id="KW-0805">Transcription regulation</keyword>
<keyword evidence="8" id="KW-0010">Activator</keyword>
<dbReference type="RefSeq" id="WP_016456134.1">
    <property type="nucleotide sequence ID" value="NZ_KE150269.1"/>
</dbReference>
<feature type="domain" description="HTH dtxR-type" evidence="12">
    <location>
        <begin position="1"/>
        <end position="68"/>
    </location>
</feature>
<evidence type="ECO:0000256" key="10">
    <source>
        <dbReference type="ARBA" id="ARBA00023211"/>
    </source>
</evidence>
<dbReference type="SUPFAM" id="SSF46785">
    <property type="entry name" value="Winged helix' DNA-binding domain"/>
    <property type="match status" value="1"/>
</dbReference>